<feature type="compositionally biased region" description="Low complexity" evidence="1">
    <location>
        <begin position="24"/>
        <end position="36"/>
    </location>
</feature>
<organism evidence="2">
    <name type="scientific">uncultured Acidimicrobiales bacterium</name>
    <dbReference type="NCBI Taxonomy" id="310071"/>
    <lineage>
        <taxon>Bacteria</taxon>
        <taxon>Bacillati</taxon>
        <taxon>Actinomycetota</taxon>
        <taxon>Acidimicrobiia</taxon>
        <taxon>Acidimicrobiales</taxon>
        <taxon>environmental samples</taxon>
    </lineage>
</organism>
<protein>
    <submittedName>
        <fullName evidence="2">Uncharacterized protein</fullName>
    </submittedName>
</protein>
<proteinExistence type="predicted"/>
<feature type="compositionally biased region" description="Basic residues" evidence="1">
    <location>
        <begin position="270"/>
        <end position="283"/>
    </location>
</feature>
<feature type="region of interest" description="Disordered" evidence="1">
    <location>
        <begin position="234"/>
        <end position="283"/>
    </location>
</feature>
<feature type="region of interest" description="Disordered" evidence="1">
    <location>
        <begin position="1"/>
        <end position="204"/>
    </location>
</feature>
<feature type="compositionally biased region" description="Gly residues" evidence="1">
    <location>
        <begin position="256"/>
        <end position="266"/>
    </location>
</feature>
<evidence type="ECO:0000313" key="2">
    <source>
        <dbReference type="EMBL" id="CAA9257709.1"/>
    </source>
</evidence>
<feature type="compositionally biased region" description="Basic residues" evidence="1">
    <location>
        <begin position="1"/>
        <end position="17"/>
    </location>
</feature>
<feature type="compositionally biased region" description="Low complexity" evidence="1">
    <location>
        <begin position="162"/>
        <end position="180"/>
    </location>
</feature>
<dbReference type="AlphaFoldDB" id="A0A6J4IR07"/>
<feature type="compositionally biased region" description="Basic residues" evidence="1">
    <location>
        <begin position="54"/>
        <end position="66"/>
    </location>
</feature>
<feature type="non-terminal residue" evidence="2">
    <location>
        <position position="1"/>
    </location>
</feature>
<name>A0A6J4IR07_9ACTN</name>
<feature type="non-terminal residue" evidence="2">
    <location>
        <position position="283"/>
    </location>
</feature>
<evidence type="ECO:0000256" key="1">
    <source>
        <dbReference type="SAM" id="MobiDB-lite"/>
    </source>
</evidence>
<accession>A0A6J4IR07</accession>
<gene>
    <name evidence="2" type="ORF">AVDCRST_MAG20-2759</name>
</gene>
<dbReference type="EMBL" id="CADCSY010000120">
    <property type="protein sequence ID" value="CAA9257709.1"/>
    <property type="molecule type" value="Genomic_DNA"/>
</dbReference>
<reference evidence="2" key="1">
    <citation type="submission" date="2020-02" db="EMBL/GenBank/DDBJ databases">
        <authorList>
            <person name="Meier V. D."/>
        </authorList>
    </citation>
    <scope>NUCLEOTIDE SEQUENCE</scope>
    <source>
        <strain evidence="2">AVDCRST_MAG20</strain>
    </source>
</reference>
<feature type="compositionally biased region" description="Basic residues" evidence="1">
    <location>
        <begin position="114"/>
        <end position="124"/>
    </location>
</feature>
<feature type="compositionally biased region" description="Basic residues" evidence="1">
    <location>
        <begin position="79"/>
        <end position="94"/>
    </location>
</feature>
<sequence length="283" mass="31536">DRRPTPAGRQRHARRRAGRDVHARAPGARAALPPLADGRELRRLPVGPAATRHGPPRRRVRTRHPDRRPGPPDGTWPDRRHRRRAGRDRRRPRARRGERGGGRAPGRRPQERRPRARLVRRRARPPGPPAPPGTRRRPRRHGGPGPARRWDRGGARRRLPRHGLGPQRRAPRPVAQRVPVGHAGQRCGSRRRPAPPPLGPGRRVAGGDLHHLDVDLRHPGRAGVVGRAVGRQDRGVGLRRAGRGVRRGDPRRAVRPGGGLAGVGGGRRGDVHRRPRRARRARL</sequence>